<dbReference type="EMBL" id="OK073976">
    <property type="protein sequence ID" value="UCR74873.1"/>
    <property type="molecule type" value="Genomic_DNA"/>
</dbReference>
<evidence type="ECO:0000313" key="2">
    <source>
        <dbReference type="Proteomes" id="UP000827644"/>
    </source>
</evidence>
<dbReference type="Proteomes" id="UP000827644">
    <property type="component" value="Segment"/>
</dbReference>
<sequence>MKTGERVVMKHVEARLDGFTAYKSYEVVSGEGEVNVSPIALKLGTMIHHSERTFNLIDDKGRTRFCSTAHFRPFNAELGGLFQ</sequence>
<organism evidence="1 2">
    <name type="scientific">Erwinia phage Fifi44</name>
    <dbReference type="NCBI Taxonomy" id="2876597"/>
    <lineage>
        <taxon>Viruses</taxon>
        <taxon>Duplodnaviria</taxon>
        <taxon>Heunggongvirae</taxon>
        <taxon>Uroviricota</taxon>
        <taxon>Caudoviricetes</taxon>
        <taxon>Chaseviridae</taxon>
        <taxon>Cleopatravirinae</taxon>
        <taxon>Fifivirus</taxon>
        <taxon>Fifivirus fifi44</taxon>
    </lineage>
</organism>
<keyword evidence="2" id="KW-1185">Reference proteome</keyword>
<protein>
    <submittedName>
        <fullName evidence="1">Uncharacterized protein</fullName>
    </submittedName>
</protein>
<accession>A0AAE8Y4C8</accession>
<evidence type="ECO:0000313" key="1">
    <source>
        <dbReference type="EMBL" id="UCR74873.1"/>
    </source>
</evidence>
<name>A0AAE8Y4C8_9CAUD</name>
<proteinExistence type="predicted"/>
<gene>
    <name evidence="1" type="ORF">Fifi44_00004</name>
</gene>
<reference evidence="1 2" key="1">
    <citation type="submission" date="2021-09" db="EMBL/GenBank/DDBJ databases">
        <title>Complete genome sequence of Fifi44.</title>
        <authorList>
            <person name="Kim S.G."/>
            <person name="Park J."/>
            <person name="Roh E."/>
        </authorList>
    </citation>
    <scope>NUCLEOTIDE SEQUENCE [LARGE SCALE GENOMIC DNA]</scope>
</reference>